<sequence>MDSLSSETLAPTPTSYDYTNNSPPAPDSAPAPPPPPSDSDLELPQPQTLAQTDQTSTQQPDKTDLTSENGGATEKEDTTSRRRRRSRWDPPPADGDADPNGGKKRKSRWADDEPKPVFQLPDFMKDFTGGMDMDPEIQALNARLMEISRILQSGQQLDDRPEGARSPSPDPVYDNMGTRINTREYRARERLNRERQEIISQIIKRNPAFKPPADYRPPKLQKKLYIPMKEYPGYNFIGLIIGPRGNTQKRMEKETGAKIVIRGKGSVKEGRFGQKRDLKFDPSENEDLHVLVEAETQEGLDAAAGMVEKLLHPVDEGLNEHKRQQLRELAALNGTIRDDEYCRLCGEPGHRQFACPSRLSTFKSDVLCKICGDGGHPTIDCPVKGTAGKKMDDEYQNFLAELGGTLPEGINKQSTPLPIMGSASSSGSNPPWAASNSSNGSTGTSAHPGLGSNAAKIGTGFGLGIGKEIDDTNLYIGYLPPTFEDDALIRLFSPFGEIVMAKVIKDRVTGLSKGYGFVKYSDISQANQAIASMNGYRLDGRVIAVRVAGKAPQPAVPPGPPTAPVPTYAGAGAGAGGYPSQQMTPGGPIGSAAPPGSYISATAPWGQPPPPPPPPYASYAPPPPPPGLNMYSPIPGQQMLSYGVQYPPPAPQNISATETQQSYPGGLHPQNNAPAQSTSSNVYGNSMAGTTPNTQSAYPSASMSYSSYYNLPPHPPPATQSVVEQPSFASAPWSSNPHVSSAEQIKQTAYGTDSEYEKFMAEMK</sequence>
<keyword evidence="2" id="KW-1185">Reference proteome</keyword>
<dbReference type="Proteomes" id="UP001056120">
    <property type="component" value="Linkage Group LG13"/>
</dbReference>
<accession>A0ACB9GVK0</accession>
<evidence type="ECO:0000313" key="2">
    <source>
        <dbReference type="Proteomes" id="UP001056120"/>
    </source>
</evidence>
<comment type="caution">
    <text evidence="1">The sequence shown here is derived from an EMBL/GenBank/DDBJ whole genome shotgun (WGS) entry which is preliminary data.</text>
</comment>
<gene>
    <name evidence="1" type="ORF">L1987_42252</name>
</gene>
<protein>
    <submittedName>
        <fullName evidence="1">Uncharacterized protein</fullName>
    </submittedName>
</protein>
<reference evidence="1 2" key="2">
    <citation type="journal article" date="2022" name="Mol. Ecol. Resour.">
        <title>The genomes of chicory, endive, great burdock and yacon provide insights into Asteraceae paleo-polyploidization history and plant inulin production.</title>
        <authorList>
            <person name="Fan W."/>
            <person name="Wang S."/>
            <person name="Wang H."/>
            <person name="Wang A."/>
            <person name="Jiang F."/>
            <person name="Liu H."/>
            <person name="Zhao H."/>
            <person name="Xu D."/>
            <person name="Zhang Y."/>
        </authorList>
    </citation>
    <scope>NUCLEOTIDE SEQUENCE [LARGE SCALE GENOMIC DNA]</scope>
    <source>
        <strain evidence="2">cv. Yunnan</strain>
        <tissue evidence="1">Leaves</tissue>
    </source>
</reference>
<name>A0ACB9GVK0_9ASTR</name>
<proteinExistence type="predicted"/>
<reference evidence="2" key="1">
    <citation type="journal article" date="2022" name="Mol. Ecol. Resour.">
        <title>The genomes of chicory, endive, great burdock and yacon provide insights into Asteraceae palaeo-polyploidization history and plant inulin production.</title>
        <authorList>
            <person name="Fan W."/>
            <person name="Wang S."/>
            <person name="Wang H."/>
            <person name="Wang A."/>
            <person name="Jiang F."/>
            <person name="Liu H."/>
            <person name="Zhao H."/>
            <person name="Xu D."/>
            <person name="Zhang Y."/>
        </authorList>
    </citation>
    <scope>NUCLEOTIDE SEQUENCE [LARGE SCALE GENOMIC DNA]</scope>
    <source>
        <strain evidence="2">cv. Yunnan</strain>
    </source>
</reference>
<evidence type="ECO:0000313" key="1">
    <source>
        <dbReference type="EMBL" id="KAI3787644.1"/>
    </source>
</evidence>
<organism evidence="1 2">
    <name type="scientific">Smallanthus sonchifolius</name>
    <dbReference type="NCBI Taxonomy" id="185202"/>
    <lineage>
        <taxon>Eukaryota</taxon>
        <taxon>Viridiplantae</taxon>
        <taxon>Streptophyta</taxon>
        <taxon>Embryophyta</taxon>
        <taxon>Tracheophyta</taxon>
        <taxon>Spermatophyta</taxon>
        <taxon>Magnoliopsida</taxon>
        <taxon>eudicotyledons</taxon>
        <taxon>Gunneridae</taxon>
        <taxon>Pentapetalae</taxon>
        <taxon>asterids</taxon>
        <taxon>campanulids</taxon>
        <taxon>Asterales</taxon>
        <taxon>Asteraceae</taxon>
        <taxon>Asteroideae</taxon>
        <taxon>Heliantheae alliance</taxon>
        <taxon>Millerieae</taxon>
        <taxon>Smallanthus</taxon>
    </lineage>
</organism>
<dbReference type="EMBL" id="CM042030">
    <property type="protein sequence ID" value="KAI3787644.1"/>
    <property type="molecule type" value="Genomic_DNA"/>
</dbReference>